<feature type="region of interest" description="Disordered" evidence="1">
    <location>
        <begin position="1122"/>
        <end position="1160"/>
    </location>
</feature>
<feature type="compositionally biased region" description="Acidic residues" evidence="1">
    <location>
        <begin position="1619"/>
        <end position="1652"/>
    </location>
</feature>
<evidence type="ECO:0000259" key="2">
    <source>
        <dbReference type="Pfam" id="PF08101"/>
    </source>
</evidence>
<feature type="compositionally biased region" description="Basic and acidic residues" evidence="1">
    <location>
        <begin position="1565"/>
        <end position="1576"/>
    </location>
</feature>
<dbReference type="OrthoDB" id="3362494at2759"/>
<dbReference type="InterPro" id="IPR037508">
    <property type="entry name" value="Msb1/Mug8"/>
</dbReference>
<keyword evidence="4" id="KW-1185">Reference proteome</keyword>
<feature type="region of interest" description="Disordered" evidence="1">
    <location>
        <begin position="1412"/>
        <end position="1485"/>
    </location>
</feature>
<feature type="compositionally biased region" description="Low complexity" evidence="1">
    <location>
        <begin position="1544"/>
        <end position="1559"/>
    </location>
</feature>
<feature type="compositionally biased region" description="Basic and acidic residues" evidence="1">
    <location>
        <begin position="864"/>
        <end position="877"/>
    </location>
</feature>
<organism evidence="3 4">
    <name type="scientific">Russula ochroleuca</name>
    <dbReference type="NCBI Taxonomy" id="152965"/>
    <lineage>
        <taxon>Eukaryota</taxon>
        <taxon>Fungi</taxon>
        <taxon>Dikarya</taxon>
        <taxon>Basidiomycota</taxon>
        <taxon>Agaricomycotina</taxon>
        <taxon>Agaricomycetes</taxon>
        <taxon>Russulales</taxon>
        <taxon>Russulaceae</taxon>
        <taxon>Russula</taxon>
    </lineage>
</organism>
<reference evidence="3" key="2">
    <citation type="journal article" date="2020" name="Nat. Commun.">
        <title>Large-scale genome sequencing of mycorrhizal fungi provides insights into the early evolution of symbiotic traits.</title>
        <authorList>
            <person name="Miyauchi S."/>
            <person name="Kiss E."/>
            <person name="Kuo A."/>
            <person name="Drula E."/>
            <person name="Kohler A."/>
            <person name="Sanchez-Garcia M."/>
            <person name="Morin E."/>
            <person name="Andreopoulos B."/>
            <person name="Barry K.W."/>
            <person name="Bonito G."/>
            <person name="Buee M."/>
            <person name="Carver A."/>
            <person name="Chen C."/>
            <person name="Cichocki N."/>
            <person name="Clum A."/>
            <person name="Culley D."/>
            <person name="Crous P.W."/>
            <person name="Fauchery L."/>
            <person name="Girlanda M."/>
            <person name="Hayes R.D."/>
            <person name="Keri Z."/>
            <person name="LaButti K."/>
            <person name="Lipzen A."/>
            <person name="Lombard V."/>
            <person name="Magnuson J."/>
            <person name="Maillard F."/>
            <person name="Murat C."/>
            <person name="Nolan M."/>
            <person name="Ohm R.A."/>
            <person name="Pangilinan J."/>
            <person name="Pereira M.F."/>
            <person name="Perotto S."/>
            <person name="Peter M."/>
            <person name="Pfister S."/>
            <person name="Riley R."/>
            <person name="Sitrit Y."/>
            <person name="Stielow J.B."/>
            <person name="Szollosi G."/>
            <person name="Zifcakova L."/>
            <person name="Stursova M."/>
            <person name="Spatafora J.W."/>
            <person name="Tedersoo L."/>
            <person name="Vaario L.M."/>
            <person name="Yamada A."/>
            <person name="Yan M."/>
            <person name="Wang P."/>
            <person name="Xu J."/>
            <person name="Bruns T."/>
            <person name="Baldrian P."/>
            <person name="Vilgalys R."/>
            <person name="Dunand C."/>
            <person name="Henrissat B."/>
            <person name="Grigoriev I.V."/>
            <person name="Hibbett D."/>
            <person name="Nagy L.G."/>
            <person name="Martin F.M."/>
        </authorList>
    </citation>
    <scope>NUCLEOTIDE SEQUENCE</scope>
    <source>
        <strain evidence="3">Prilba</strain>
    </source>
</reference>
<dbReference type="Pfam" id="PF08101">
    <property type="entry name" value="Msb1-Mug8_dom"/>
    <property type="match status" value="1"/>
</dbReference>
<dbReference type="EMBL" id="WHVB01000001">
    <property type="protein sequence ID" value="KAF8487006.1"/>
    <property type="molecule type" value="Genomic_DNA"/>
</dbReference>
<evidence type="ECO:0000256" key="1">
    <source>
        <dbReference type="SAM" id="MobiDB-lite"/>
    </source>
</evidence>
<dbReference type="PANTHER" id="PTHR28093:SF1">
    <property type="entry name" value="MORPHOGENESIS-RELATED PROTEIN MSB1"/>
    <property type="match status" value="1"/>
</dbReference>
<feature type="compositionally biased region" description="Low complexity" evidence="1">
    <location>
        <begin position="1439"/>
        <end position="1476"/>
    </location>
</feature>
<dbReference type="InterPro" id="IPR012965">
    <property type="entry name" value="Msb1/Mug8_dom"/>
</dbReference>
<proteinExistence type="predicted"/>
<dbReference type="Proteomes" id="UP000759537">
    <property type="component" value="Unassembled WGS sequence"/>
</dbReference>
<comment type="caution">
    <text evidence="3">The sequence shown here is derived from an EMBL/GenBank/DDBJ whole genome shotgun (WGS) entry which is preliminary data.</text>
</comment>
<feature type="region of interest" description="Disordered" evidence="1">
    <location>
        <begin position="815"/>
        <end position="925"/>
    </location>
</feature>
<gene>
    <name evidence="3" type="ORF">DFH94DRAFT_841427</name>
</gene>
<feature type="domain" description="Meiotically up-regulated protein Msb1/Mug8" evidence="2">
    <location>
        <begin position="242"/>
        <end position="365"/>
    </location>
</feature>
<feature type="compositionally biased region" description="Acidic residues" evidence="1">
    <location>
        <begin position="1580"/>
        <end position="1591"/>
    </location>
</feature>
<feature type="region of interest" description="Disordered" evidence="1">
    <location>
        <begin position="498"/>
        <end position="526"/>
    </location>
</feature>
<feature type="region of interest" description="Disordered" evidence="1">
    <location>
        <begin position="734"/>
        <end position="776"/>
    </location>
</feature>
<feature type="compositionally biased region" description="Basic and acidic residues" evidence="1">
    <location>
        <begin position="1653"/>
        <end position="1666"/>
    </location>
</feature>
<feature type="compositionally biased region" description="Gly residues" evidence="1">
    <location>
        <begin position="756"/>
        <end position="765"/>
    </location>
</feature>
<feature type="region of interest" description="Disordered" evidence="1">
    <location>
        <begin position="1332"/>
        <end position="1383"/>
    </location>
</feature>
<feature type="region of interest" description="Disordered" evidence="1">
    <location>
        <begin position="1276"/>
        <end position="1316"/>
    </location>
</feature>
<protein>
    <recommendedName>
        <fullName evidence="2">Meiotically up-regulated protein Msb1/Mug8 domain-containing protein</fullName>
    </recommendedName>
</protein>
<feature type="compositionally biased region" description="Basic residues" evidence="1">
    <location>
        <begin position="587"/>
        <end position="602"/>
    </location>
</feature>
<reference evidence="3" key="1">
    <citation type="submission" date="2019-10" db="EMBL/GenBank/DDBJ databases">
        <authorList>
            <consortium name="DOE Joint Genome Institute"/>
            <person name="Kuo A."/>
            <person name="Miyauchi S."/>
            <person name="Kiss E."/>
            <person name="Drula E."/>
            <person name="Kohler A."/>
            <person name="Sanchez-Garcia M."/>
            <person name="Andreopoulos B."/>
            <person name="Barry K.W."/>
            <person name="Bonito G."/>
            <person name="Buee M."/>
            <person name="Carver A."/>
            <person name="Chen C."/>
            <person name="Cichocki N."/>
            <person name="Clum A."/>
            <person name="Culley D."/>
            <person name="Crous P.W."/>
            <person name="Fauchery L."/>
            <person name="Girlanda M."/>
            <person name="Hayes R."/>
            <person name="Keri Z."/>
            <person name="LaButti K."/>
            <person name="Lipzen A."/>
            <person name="Lombard V."/>
            <person name="Magnuson J."/>
            <person name="Maillard F."/>
            <person name="Morin E."/>
            <person name="Murat C."/>
            <person name="Nolan M."/>
            <person name="Ohm R."/>
            <person name="Pangilinan J."/>
            <person name="Pereira M."/>
            <person name="Perotto S."/>
            <person name="Peter M."/>
            <person name="Riley R."/>
            <person name="Sitrit Y."/>
            <person name="Stielow B."/>
            <person name="Szollosi G."/>
            <person name="Zifcakova L."/>
            <person name="Stursova M."/>
            <person name="Spatafora J.W."/>
            <person name="Tedersoo L."/>
            <person name="Vaario L.-M."/>
            <person name="Yamada A."/>
            <person name="Yan M."/>
            <person name="Wang P."/>
            <person name="Xu J."/>
            <person name="Bruns T."/>
            <person name="Baldrian P."/>
            <person name="Vilgalys R."/>
            <person name="Henrissat B."/>
            <person name="Grigoriev I.V."/>
            <person name="Hibbett D."/>
            <person name="Nagy L.G."/>
            <person name="Martin F.M."/>
        </authorList>
    </citation>
    <scope>NUCLEOTIDE SEQUENCE</scope>
    <source>
        <strain evidence="3">Prilba</strain>
    </source>
</reference>
<feature type="compositionally biased region" description="Polar residues" evidence="1">
    <location>
        <begin position="1282"/>
        <end position="1296"/>
    </location>
</feature>
<feature type="compositionally biased region" description="Acidic residues" evidence="1">
    <location>
        <begin position="1688"/>
        <end position="1700"/>
    </location>
</feature>
<evidence type="ECO:0000313" key="3">
    <source>
        <dbReference type="EMBL" id="KAF8487006.1"/>
    </source>
</evidence>
<name>A0A9P5N621_9AGAM</name>
<sequence length="1845" mass="194815">MPSILSRLLGRKKSQEPESSTDKPGYPTPLLEGKFEAVSPTVSPSAAFFTDPGAAEIRGIEKPKDKESPFHLFRARSRPSSDSSAAVEKSAPDVPHLSLNLPITKERGRALDVVFESDPDAFALLNEATIRERRLTPHEAVSLVRACSQVILERGLETLGVMHPHWHSASLEGQHRLISLYILSLASTGRNDATSPTSPTAPATFEYELHYTCSPHDVAAVLRWSLRHLKLDGDRFGKESGDWPWYNMFAEAERTSSYPSDAFSKFLIPQLPTAHTELLLATLDIISSLSARSEANGSSGSKLSKIFGLWLLTCEDSTEGADWSAFYDRWDRAGRILEHLFLARIRNDARTLPRRLTDLVEHYPYDYVVDAPKDDLLSRPRFSTRQYDALFVRLDTEYASALKPKSHPLRLIADALRAQSTGESATPEDDGLWDAIKKASLTFHATEGSNNAEPVPLFSNVFSDETIRLLSLIPADVSDKDKSAPAFFLQSPISPGRPRSFSLPETPLSPVQADHGRSPPSSHAYVVPSLTANNSTAPTTALETPTDWLQFSSNGFGTIPGTRDLVATLWDNDVEVTAPPPAPLSRKSSRRAHSQHSRHSRHSSLDTPRTPVPPLPAAPATATSKTTLIAKVKLDEAFVDFWADSLLDPVSRRWPRFVLCQLKPLPPAVTSAAPTPAWLVIEQRFVRVVPVPPVMEEAEVTVPPARPRPASPRPESSRLSAAFSIASKRFGFFTGGSSDPKSPKEKTAPLPQVGEFGEGAKGTGDGAAEAAEKSEEAGAKVSVDQGAVPAVTTVGATALAVVGVATATAAAAQEEITQKPRDDGLPTVAETTSSELASVSAPKADEPVKDEPPHNATTQNGLTHDTHRDEEQYEVKSETVPAQSPAGADPLVSPPVTGELVKTETEPLVSGAETGTAQPEPTSIPAIPYFAGISESPPVQPETAPREPSLVPVVEEAASAEGIITTPVVPEPAFSDTAILEEPKSANATPAPIQAPVLVPAAVVVEEPVVDDTAAAQLVESEPVVEVKATEQDLPADEVVPNTEWSRTFEEVPAPAAEPVVSMMPKAALPEGSAEDLLVVQTSAAAPVPASEQTAHEDDISTMREAQVASSADSEPIIIKDSSTMDPESVPTDDAAPATQTSPVHEGQTIESIDSVETTVPLEEPVEVAGESVIKEDAQPSAIPERDDVIPEVEAIAPEPATEPLQVASDAAFPVLGNADSAAADQAAPEASAPNDEPDVGHVVVVTQSVEECLPLHDTPQMQDAVIEEQLTAEETNPIPDASTSESISAGVPTTSNDDETDTAPAESAVAESKALSTRVSNIPLTRFSDILAVEPTTSSENSPSEELEGPTEPAPEPLTTIAHDAARSPASGSAEPAVAHVEQADVEATVLVDGNESTASPIDEVSALKVQPSVAAESQATINDSESVLPHEEPLAPAPEASLAVVEESAPPEAEIPVEMPAPSQEPAPSEATAPDVLEIPAEAPVSVPAESGLVSEVAPIAADASIADAAPAIEEPTPLLEEDVPVTADAPTDPSPLHEEPAPTTEAAMPTAEIPAPVSEKPSVTHEHSVRDTVEIPVPDEDGPVVEEDGPVREENGPVVEEDVPIVEGGPVREEDGPVVEDDGPVLEDGPVVEEDGPVVEEDGPVLEEDVPIREEDVPIREEDVPVCEEDVPVLEDGPIVKEDDVFWEDDPVAEEDAPAAAEPPVENSGPLPEDLVPATESAAPTADEIPVGSQEHDEEGLPTLESATGVTEETAPAIEEQAGLEETVEAEPVVEESLPSEEQVAQEPAAHSSCATTAIATQEEPPNVPGVDSTAASEPEAPLVEVDAVLSETTGAADAPSW</sequence>
<feature type="compositionally biased region" description="Basic and acidic residues" evidence="1">
    <location>
        <begin position="843"/>
        <end position="853"/>
    </location>
</feature>
<accession>A0A9P5N621</accession>
<feature type="compositionally biased region" description="Acidic residues" evidence="1">
    <location>
        <begin position="1765"/>
        <end position="1777"/>
    </location>
</feature>
<feature type="region of interest" description="Disordered" evidence="1">
    <location>
        <begin position="1518"/>
        <end position="1823"/>
    </location>
</feature>
<feature type="region of interest" description="Disordered" evidence="1">
    <location>
        <begin position="1"/>
        <end position="32"/>
    </location>
</feature>
<dbReference type="InterPro" id="IPR008936">
    <property type="entry name" value="Rho_GTPase_activation_prot"/>
</dbReference>
<feature type="compositionally biased region" description="Acidic residues" evidence="1">
    <location>
        <begin position="1667"/>
        <end position="1676"/>
    </location>
</feature>
<dbReference type="Gene3D" id="1.10.555.10">
    <property type="entry name" value="Rho GTPase activation protein"/>
    <property type="match status" value="1"/>
</dbReference>
<dbReference type="PANTHER" id="PTHR28093">
    <property type="entry name" value="MORPHOGENESIS-RELATED PROTEIN MSB1"/>
    <property type="match status" value="1"/>
</dbReference>
<feature type="region of interest" description="Disordered" evidence="1">
    <location>
        <begin position="577"/>
        <end position="622"/>
    </location>
</feature>
<feature type="compositionally biased region" description="Polar residues" evidence="1">
    <location>
        <begin position="1417"/>
        <end position="1427"/>
    </location>
</feature>
<evidence type="ECO:0000313" key="4">
    <source>
        <dbReference type="Proteomes" id="UP000759537"/>
    </source>
</evidence>